<dbReference type="OrthoDB" id="434695at2759"/>
<evidence type="ECO:0000259" key="2">
    <source>
        <dbReference type="Pfam" id="PF04129"/>
    </source>
</evidence>
<comment type="caution">
    <text evidence="4">The sequence shown here is derived from an EMBL/GenBank/DDBJ whole genome shotgun (WGS) entry which is preliminary data.</text>
</comment>
<accession>A0A1E3I4B3</accession>
<feature type="compositionally biased region" description="Polar residues" evidence="1">
    <location>
        <begin position="448"/>
        <end position="468"/>
    </location>
</feature>
<dbReference type="EMBL" id="AWGJ01000002">
    <property type="protein sequence ID" value="ODN83474.1"/>
    <property type="molecule type" value="Genomic_DNA"/>
</dbReference>
<feature type="domain" description="Vps52 coiled-coil" evidence="2">
    <location>
        <begin position="764"/>
        <end position="933"/>
    </location>
</feature>
<dbReference type="PANTHER" id="PTHR31975:SF1">
    <property type="entry name" value="BUD SITE SELECTION PROTEIN 7-RELATED"/>
    <property type="match status" value="1"/>
</dbReference>
<sequence>MSELFKDIPEFVEADIGECLAARTETLGSFRELGPPDLCHVIKVSGKPPTQRDLGSYHYCSGVEASSSASLAAYLNSLQFSIEDSQAWFGKGSAWKVRSGTYCCFNAFSRVDMRVEANIPGGVEAFVVDLHGNRHAPTPELWQETYLSALLRAIRYADDASYRLAGYRKLDPITTPEAEERFLKAAEALFFRGWQLGSDPEIQVATVVTNHLTSAIIKYFSESFRLDRAANLFERMVVKEPEVAALVAKSYIGMNEEIKAVKIMNLALQSNPQSYPILHVQVDFLLSKRSLEWAQKVAQQAVNSAPSEFVTWAKLAETYIELGQFDQALLTLNSCPMFTYNERDLHRMPGPAKTHLPVKKFIAESNLLDEDSPRENEADVALFRLPAPNLRGTFAKAYSLLTLLVSKIGWDELLRTRSSVFVMEEEYRMHKTGPSVDAVDGGVAEGDLSSSTRGVKGTSSVDSESETAAPTEIPTIRISTESSRTPNVSHARTPSQLSPTKEEESEDANSDDAAEMDEPSLEKPETAQANEESHGLKGEGEAPASSPFSNKRLCERWLDNLFIVLYEDLRVYTIWRAEISHFKTQHMSYRKTGTEWEILGELAWRLHHKEEAKDAYQRCLDSKFSAKALMKLLEVYANEGDLAKSLTAAVRLTTYHHRWYMDAAYPSLVAHYLYKLGLTHGHAKIQYSLLSMNLPVGIFEIMQPYMKYATVFNVATETPGAGPSRLPLSVEPELEEAYEEELDLNESQEEADREAFLKRKNDYIELQHSVESSDELLSSLASYLSTFQTDLSAVSGQISELQGKSSEIEGRLNGRKAVIPALNRLLADISLPPALVLTLRDTVPAQNPDLWLSAITQLDEKLVTLRMRSAKVQAASELQPVVDGLRIKALNVLPPFLLSLIKPLKSASKGLSTNLAVLQTSLLLKYQPFYAFLYRHSPRIAKQVERGYVNAARSYYETAFRRYARSLTQIRTRSPEKNELIGAVSGEALLSGEKEGLSEAYERLGYAEVGEGGVVLSFMADDKDYKLPVEALFRSLSLVLLDNASAEFTFIVRFFSPPALQSQPPSSDRLNALSPSSTPLESPSASFVDITSEAGGRGTPKKRPNGHTPDNNSEGLKEAERIWHEVFDSALESTSQFYQFILSPSPPAIPLLTIIRLNDRLLNIASLRGTIPLDSYLTAQKLSLWPVFRKEMDQHVDSLKRMADDAEGKGFAGLVKAGVKNRAVRKVAGRYAGMFGCILGLSEESDEAMLFSSMTRLRNELVRLVQNQSLKIKSLPERNSFVSSIYEIVMHELVSGPGPTTHPRLQSELSFFRTREEEARRKIGSE</sequence>
<name>A0A1E3I4B3_9TREE</name>
<gene>
    <name evidence="4" type="ORF">L202_01611</name>
</gene>
<evidence type="ECO:0000313" key="5">
    <source>
        <dbReference type="Proteomes" id="UP000094065"/>
    </source>
</evidence>
<keyword evidence="5" id="KW-1185">Reference proteome</keyword>
<reference evidence="4 5" key="1">
    <citation type="submission" date="2016-06" db="EMBL/GenBank/DDBJ databases">
        <title>Evolution of pathogenesis and genome organization in the Tremellales.</title>
        <authorList>
            <person name="Cuomo C."/>
            <person name="Litvintseva A."/>
            <person name="Heitman J."/>
            <person name="Chen Y."/>
            <person name="Sun S."/>
            <person name="Springer D."/>
            <person name="Dromer F."/>
            <person name="Young S."/>
            <person name="Zeng Q."/>
            <person name="Chapman S."/>
            <person name="Gujja S."/>
            <person name="Saif S."/>
            <person name="Birren B."/>
        </authorList>
    </citation>
    <scope>NUCLEOTIDE SEQUENCE [LARGE SCALE GENOMIC DNA]</scope>
    <source>
        <strain evidence="4 5">CBS 6039</strain>
    </source>
</reference>
<feature type="domain" description="Vps52 C-terminal" evidence="3">
    <location>
        <begin position="1118"/>
        <end position="1293"/>
    </location>
</feature>
<dbReference type="GO" id="GO:0006893">
    <property type="term" value="P:Golgi to plasma membrane transport"/>
    <property type="evidence" value="ECO:0007669"/>
    <property type="project" value="TreeGrafter"/>
</dbReference>
<evidence type="ECO:0000259" key="3">
    <source>
        <dbReference type="Pfam" id="PF20655"/>
    </source>
</evidence>
<dbReference type="PANTHER" id="PTHR31975">
    <property type="entry name" value="BUD SITE SELECTION PROTEIN 7-RELATED"/>
    <property type="match status" value="1"/>
</dbReference>
<dbReference type="STRING" id="1295533.A0A1E3I4B3"/>
<dbReference type="Proteomes" id="UP000094065">
    <property type="component" value="Unassembled WGS sequence"/>
</dbReference>
<protein>
    <submittedName>
        <fullName evidence="4">Uncharacterized protein</fullName>
    </submittedName>
</protein>
<dbReference type="Pfam" id="PF09295">
    <property type="entry name" value="ChAPs"/>
    <property type="match status" value="1"/>
</dbReference>
<dbReference type="GeneID" id="30152920"/>
<evidence type="ECO:0000256" key="1">
    <source>
        <dbReference type="SAM" id="MobiDB-lite"/>
    </source>
</evidence>
<dbReference type="InterPro" id="IPR048361">
    <property type="entry name" value="Vps52_C"/>
</dbReference>
<dbReference type="InterPro" id="IPR011990">
    <property type="entry name" value="TPR-like_helical_dom_sf"/>
</dbReference>
<feature type="compositionally biased region" description="Low complexity" evidence="1">
    <location>
        <begin position="1060"/>
        <end position="1086"/>
    </location>
</feature>
<dbReference type="GO" id="GO:0034044">
    <property type="term" value="C:exomer complex"/>
    <property type="evidence" value="ECO:0007669"/>
    <property type="project" value="UniProtKB-ARBA"/>
</dbReference>
<dbReference type="Pfam" id="PF04129">
    <property type="entry name" value="Vps52_CC"/>
    <property type="match status" value="1"/>
</dbReference>
<dbReference type="RefSeq" id="XP_018997474.1">
    <property type="nucleotide sequence ID" value="XM_019135047.1"/>
</dbReference>
<evidence type="ECO:0000313" key="4">
    <source>
        <dbReference type="EMBL" id="ODN83474.1"/>
    </source>
</evidence>
<dbReference type="Pfam" id="PF20655">
    <property type="entry name" value="Vps52_C"/>
    <property type="match status" value="2"/>
</dbReference>
<dbReference type="InterPro" id="IPR015374">
    <property type="entry name" value="ChAPs"/>
</dbReference>
<feature type="compositionally biased region" description="Polar residues" evidence="1">
    <location>
        <begin position="477"/>
        <end position="499"/>
    </location>
</feature>
<feature type="region of interest" description="Disordered" evidence="1">
    <location>
        <begin position="1060"/>
        <end position="1115"/>
    </location>
</feature>
<dbReference type="InterPro" id="IPR048319">
    <property type="entry name" value="Vps52_CC"/>
</dbReference>
<dbReference type="SUPFAM" id="SSF48452">
    <property type="entry name" value="TPR-like"/>
    <property type="match status" value="1"/>
</dbReference>
<dbReference type="Gene3D" id="1.25.40.10">
    <property type="entry name" value="Tetratricopeptide repeat domain"/>
    <property type="match status" value="2"/>
</dbReference>
<organism evidence="4 5">
    <name type="scientific">Cryptococcus amylolentus CBS 6039</name>
    <dbReference type="NCBI Taxonomy" id="1295533"/>
    <lineage>
        <taxon>Eukaryota</taxon>
        <taxon>Fungi</taxon>
        <taxon>Dikarya</taxon>
        <taxon>Basidiomycota</taxon>
        <taxon>Agaricomycotina</taxon>
        <taxon>Tremellomycetes</taxon>
        <taxon>Tremellales</taxon>
        <taxon>Cryptococcaceae</taxon>
        <taxon>Cryptococcus</taxon>
    </lineage>
</organism>
<feature type="compositionally biased region" description="Acidic residues" evidence="1">
    <location>
        <begin position="503"/>
        <end position="519"/>
    </location>
</feature>
<dbReference type="FunFam" id="1.25.40.10:FF:000149">
    <property type="entry name" value="Clathrin-coated vesiclec protein (Bud7)"/>
    <property type="match status" value="1"/>
</dbReference>
<feature type="region of interest" description="Disordered" evidence="1">
    <location>
        <begin position="433"/>
        <end position="547"/>
    </location>
</feature>
<proteinExistence type="predicted"/>
<feature type="domain" description="Vps52 C-terminal" evidence="3">
    <location>
        <begin position="955"/>
        <end position="1056"/>
    </location>
</feature>
<feature type="compositionally biased region" description="Basic and acidic residues" evidence="1">
    <location>
        <begin position="520"/>
        <end position="540"/>
    </location>
</feature>